<sequence length="166" mass="17624">MKTRAFKRHARKANGARRSRQRGVAAIEFALAFPLFFAVLYGIVMYSMIFLVQHSLTSAAAEGARAALVYQNATSTSLALTGRAEAACTRALAVVSWLAQAPQCEKVISTAPAGCSSNAAMDCVQITLTYPWSSKPLIPPLPLMGLISPTSLAGQATVQLDPVNIL</sequence>
<dbReference type="Pfam" id="PF07811">
    <property type="entry name" value="TadE"/>
    <property type="match status" value="1"/>
</dbReference>
<proteinExistence type="predicted"/>
<dbReference type="AlphaFoldDB" id="A0A2S4M3R5"/>
<evidence type="ECO:0000256" key="1">
    <source>
        <dbReference type="SAM" id="Phobius"/>
    </source>
</evidence>
<feature type="domain" description="TadE-like" evidence="2">
    <location>
        <begin position="23"/>
        <end position="65"/>
    </location>
</feature>
<keyword evidence="1" id="KW-1133">Transmembrane helix</keyword>
<dbReference type="EMBL" id="PQGA01000011">
    <property type="protein sequence ID" value="POR49352.1"/>
    <property type="molecule type" value="Genomic_DNA"/>
</dbReference>
<dbReference type="OrthoDB" id="8688629at2"/>
<keyword evidence="4" id="KW-1185">Reference proteome</keyword>
<keyword evidence="1" id="KW-0812">Transmembrane</keyword>
<evidence type="ECO:0000313" key="3">
    <source>
        <dbReference type="EMBL" id="POR49352.1"/>
    </source>
</evidence>
<keyword evidence="1" id="KW-0472">Membrane</keyword>
<reference evidence="3 4" key="1">
    <citation type="submission" date="2018-01" db="EMBL/GenBank/DDBJ databases">
        <title>Genomic Encyclopedia of Type Strains, Phase III (KMG-III): the genomes of soil and plant-associated and newly described type strains.</title>
        <authorList>
            <person name="Whitman W."/>
        </authorList>
    </citation>
    <scope>NUCLEOTIDE SEQUENCE [LARGE SCALE GENOMIC DNA]</scope>
    <source>
        <strain evidence="3 4">JCM 18070</strain>
    </source>
</reference>
<feature type="transmembrane region" description="Helical" evidence="1">
    <location>
        <begin position="21"/>
        <end position="49"/>
    </location>
</feature>
<dbReference type="InterPro" id="IPR012495">
    <property type="entry name" value="TadE-like_dom"/>
</dbReference>
<organism evidence="3 4">
    <name type="scientific">Paraburkholderia eburnea</name>
    <dbReference type="NCBI Taxonomy" id="1189126"/>
    <lineage>
        <taxon>Bacteria</taxon>
        <taxon>Pseudomonadati</taxon>
        <taxon>Pseudomonadota</taxon>
        <taxon>Betaproteobacteria</taxon>
        <taxon>Burkholderiales</taxon>
        <taxon>Burkholderiaceae</taxon>
        <taxon>Paraburkholderia</taxon>
    </lineage>
</organism>
<comment type="caution">
    <text evidence="3">The sequence shown here is derived from an EMBL/GenBank/DDBJ whole genome shotgun (WGS) entry which is preliminary data.</text>
</comment>
<evidence type="ECO:0000259" key="2">
    <source>
        <dbReference type="Pfam" id="PF07811"/>
    </source>
</evidence>
<dbReference type="Proteomes" id="UP000237381">
    <property type="component" value="Unassembled WGS sequence"/>
</dbReference>
<name>A0A2S4M3R5_9BURK</name>
<evidence type="ECO:0000313" key="4">
    <source>
        <dbReference type="Proteomes" id="UP000237381"/>
    </source>
</evidence>
<protein>
    <submittedName>
        <fullName evidence="3">TadE-like protein</fullName>
    </submittedName>
</protein>
<gene>
    <name evidence="3" type="ORF">B0G62_11116</name>
</gene>
<accession>A0A2S4M3R5</accession>
<dbReference type="RefSeq" id="WP_103705833.1">
    <property type="nucleotide sequence ID" value="NZ_PQGA01000011.1"/>
</dbReference>